<dbReference type="GO" id="GO:0005524">
    <property type="term" value="F:ATP binding"/>
    <property type="evidence" value="ECO:0007669"/>
    <property type="project" value="UniProtKB-KW"/>
</dbReference>
<evidence type="ECO:0000313" key="4">
    <source>
        <dbReference type="Proteomes" id="UP000054279"/>
    </source>
</evidence>
<dbReference type="InterPro" id="IPR027417">
    <property type="entry name" value="P-loop_NTPase"/>
</dbReference>
<evidence type="ECO:0000259" key="2">
    <source>
        <dbReference type="Pfam" id="PF05970"/>
    </source>
</evidence>
<dbReference type="GO" id="GO:0000723">
    <property type="term" value="P:telomere maintenance"/>
    <property type="evidence" value="ECO:0007669"/>
    <property type="project" value="InterPro"/>
</dbReference>
<reference evidence="3 4" key="1">
    <citation type="submission" date="2014-06" db="EMBL/GenBank/DDBJ databases">
        <title>Evolutionary Origins and Diversification of the Mycorrhizal Mutualists.</title>
        <authorList>
            <consortium name="DOE Joint Genome Institute"/>
            <consortium name="Mycorrhizal Genomics Consortium"/>
            <person name="Kohler A."/>
            <person name="Kuo A."/>
            <person name="Nagy L.G."/>
            <person name="Floudas D."/>
            <person name="Copeland A."/>
            <person name="Barry K.W."/>
            <person name="Cichocki N."/>
            <person name="Veneault-Fourrey C."/>
            <person name="LaButti K."/>
            <person name="Lindquist E.A."/>
            <person name="Lipzen A."/>
            <person name="Lundell T."/>
            <person name="Morin E."/>
            <person name="Murat C."/>
            <person name="Riley R."/>
            <person name="Ohm R."/>
            <person name="Sun H."/>
            <person name="Tunlid A."/>
            <person name="Henrissat B."/>
            <person name="Grigoriev I.V."/>
            <person name="Hibbett D.S."/>
            <person name="Martin F."/>
        </authorList>
    </citation>
    <scope>NUCLEOTIDE SEQUENCE [LARGE SCALE GENOMIC DNA]</scope>
    <source>
        <strain evidence="3 4">SS14</strain>
    </source>
</reference>
<dbReference type="AlphaFoldDB" id="A0A0C9USA6"/>
<dbReference type="GO" id="GO:0006281">
    <property type="term" value="P:DNA repair"/>
    <property type="evidence" value="ECO:0007669"/>
    <property type="project" value="UniProtKB-KW"/>
</dbReference>
<dbReference type="InterPro" id="IPR051055">
    <property type="entry name" value="PIF1_helicase"/>
</dbReference>
<dbReference type="Pfam" id="PF05970">
    <property type="entry name" value="PIF1"/>
    <property type="match status" value="1"/>
</dbReference>
<keyword evidence="1" id="KW-0067">ATP-binding</keyword>
<accession>A0A0C9USA6</accession>
<dbReference type="GO" id="GO:0043139">
    <property type="term" value="F:5'-3' DNA helicase activity"/>
    <property type="evidence" value="ECO:0007669"/>
    <property type="project" value="UniProtKB-EC"/>
</dbReference>
<keyword evidence="4" id="KW-1185">Reference proteome</keyword>
<keyword evidence="1" id="KW-0547">Nucleotide-binding</keyword>
<proteinExistence type="inferred from homology"/>
<sequence>MLSSRDLYKISNRLSAIRNNPHVPFGGINIILCGDFAQLPPVKAIPLYDHNILLSPSAGSTAHDQEVALGKTLWHQFITVVILQQNMRQTSMLQEDFKYRTALENM</sequence>
<comment type="similarity">
    <text evidence="1">Belongs to the helicase family.</text>
</comment>
<dbReference type="GO" id="GO:0006310">
    <property type="term" value="P:DNA recombination"/>
    <property type="evidence" value="ECO:0007669"/>
    <property type="project" value="UniProtKB-KW"/>
</dbReference>
<gene>
    <name evidence="3" type="ORF">M422DRAFT_190190</name>
</gene>
<evidence type="ECO:0000256" key="1">
    <source>
        <dbReference type="RuleBase" id="RU363044"/>
    </source>
</evidence>
<keyword evidence="1" id="KW-0227">DNA damage</keyword>
<dbReference type="EC" id="5.6.2.3" evidence="1"/>
<comment type="catalytic activity">
    <reaction evidence="1">
        <text>ATP + H2O = ADP + phosphate + H(+)</text>
        <dbReference type="Rhea" id="RHEA:13065"/>
        <dbReference type="ChEBI" id="CHEBI:15377"/>
        <dbReference type="ChEBI" id="CHEBI:15378"/>
        <dbReference type="ChEBI" id="CHEBI:30616"/>
        <dbReference type="ChEBI" id="CHEBI:43474"/>
        <dbReference type="ChEBI" id="CHEBI:456216"/>
        <dbReference type="EC" id="5.6.2.3"/>
    </reaction>
</comment>
<dbReference type="SUPFAM" id="SSF52540">
    <property type="entry name" value="P-loop containing nucleoside triphosphate hydrolases"/>
    <property type="match status" value="1"/>
</dbReference>
<dbReference type="PANTHER" id="PTHR47642">
    <property type="entry name" value="ATP-DEPENDENT DNA HELICASE"/>
    <property type="match status" value="1"/>
</dbReference>
<comment type="cofactor">
    <cofactor evidence="1">
        <name>Mg(2+)</name>
        <dbReference type="ChEBI" id="CHEBI:18420"/>
    </cofactor>
</comment>
<keyword evidence="1" id="KW-0234">DNA repair</keyword>
<dbReference type="Gene3D" id="3.40.50.300">
    <property type="entry name" value="P-loop containing nucleotide triphosphate hydrolases"/>
    <property type="match status" value="1"/>
</dbReference>
<dbReference type="EMBL" id="KN837315">
    <property type="protein sequence ID" value="KIJ28100.1"/>
    <property type="molecule type" value="Genomic_DNA"/>
</dbReference>
<feature type="domain" description="DNA helicase Pif1-like DEAD-box helicase" evidence="2">
    <location>
        <begin position="9"/>
        <end position="93"/>
    </location>
</feature>
<keyword evidence="1" id="KW-0233">DNA recombination</keyword>
<keyword evidence="1" id="KW-0347">Helicase</keyword>
<evidence type="ECO:0000313" key="3">
    <source>
        <dbReference type="EMBL" id="KIJ28100.1"/>
    </source>
</evidence>
<dbReference type="InterPro" id="IPR010285">
    <property type="entry name" value="DNA_helicase_pif1-like_DEAD"/>
</dbReference>
<name>A0A0C9USA6_SPHS4</name>
<dbReference type="HOGENOM" id="CLU_2224861_0_0_1"/>
<organism evidence="3 4">
    <name type="scientific">Sphaerobolus stellatus (strain SS14)</name>
    <dbReference type="NCBI Taxonomy" id="990650"/>
    <lineage>
        <taxon>Eukaryota</taxon>
        <taxon>Fungi</taxon>
        <taxon>Dikarya</taxon>
        <taxon>Basidiomycota</taxon>
        <taxon>Agaricomycotina</taxon>
        <taxon>Agaricomycetes</taxon>
        <taxon>Phallomycetidae</taxon>
        <taxon>Geastrales</taxon>
        <taxon>Sphaerobolaceae</taxon>
        <taxon>Sphaerobolus</taxon>
    </lineage>
</organism>
<dbReference type="GO" id="GO:0016887">
    <property type="term" value="F:ATP hydrolysis activity"/>
    <property type="evidence" value="ECO:0007669"/>
    <property type="project" value="RHEA"/>
</dbReference>
<dbReference type="Proteomes" id="UP000054279">
    <property type="component" value="Unassembled WGS sequence"/>
</dbReference>
<dbReference type="OrthoDB" id="432234at2759"/>
<protein>
    <recommendedName>
        <fullName evidence="1">ATP-dependent DNA helicase</fullName>
        <ecNumber evidence="1">5.6.2.3</ecNumber>
    </recommendedName>
</protein>
<keyword evidence="1" id="KW-0378">Hydrolase</keyword>